<evidence type="ECO:0000256" key="2">
    <source>
        <dbReference type="ARBA" id="ARBA00004496"/>
    </source>
</evidence>
<dbReference type="PANTHER" id="PTHR15975:SF0">
    <property type="entry name" value="CCR4-NOT TRANSCRIPTION COMPLEX SUBUNIT 11"/>
    <property type="match status" value="1"/>
</dbReference>
<comment type="caution">
    <text evidence="10">The sequence shown here is derived from an EMBL/GenBank/DDBJ whole genome shotgun (WGS) entry which is preliminary data.</text>
</comment>
<evidence type="ECO:0000256" key="7">
    <source>
        <dbReference type="ARBA" id="ARBA00023158"/>
    </source>
</evidence>
<dbReference type="GO" id="GO:0005634">
    <property type="term" value="C:nucleus"/>
    <property type="evidence" value="ECO:0007669"/>
    <property type="project" value="UniProtKB-SubCell"/>
</dbReference>
<dbReference type="InterPro" id="IPR019312">
    <property type="entry name" value="CNOT11"/>
</dbReference>
<evidence type="ECO:0000256" key="6">
    <source>
        <dbReference type="ARBA" id="ARBA00023015"/>
    </source>
</evidence>
<reference evidence="10 11" key="1">
    <citation type="journal article" date="2017" name="Mol. Biol. Evol.">
        <title>The 4-celled Tetrabaena socialis nuclear genome reveals the essential components for genetic control of cell number at the origin of multicellularity in the volvocine lineage.</title>
        <authorList>
            <person name="Featherston J."/>
            <person name="Arakaki Y."/>
            <person name="Hanschen E.R."/>
            <person name="Ferris P.J."/>
            <person name="Michod R.E."/>
            <person name="Olson B.J.S.C."/>
            <person name="Nozaki H."/>
            <person name="Durand P.M."/>
        </authorList>
    </citation>
    <scope>NUCLEOTIDE SEQUENCE [LARGE SCALE GENOMIC DNA]</scope>
    <source>
        <strain evidence="10 11">NIES-571</strain>
    </source>
</reference>
<evidence type="ECO:0000256" key="5">
    <source>
        <dbReference type="ARBA" id="ARBA00022490"/>
    </source>
</evidence>
<evidence type="ECO:0000256" key="3">
    <source>
        <dbReference type="ARBA" id="ARBA00008030"/>
    </source>
</evidence>
<evidence type="ECO:0000256" key="8">
    <source>
        <dbReference type="ARBA" id="ARBA00023163"/>
    </source>
</evidence>
<dbReference type="EMBL" id="PGGS01000030">
    <property type="protein sequence ID" value="PNH11425.1"/>
    <property type="molecule type" value="Genomic_DNA"/>
</dbReference>
<evidence type="ECO:0000313" key="10">
    <source>
        <dbReference type="EMBL" id="PNH11425.1"/>
    </source>
</evidence>
<dbReference type="Proteomes" id="UP000236333">
    <property type="component" value="Unassembled WGS sequence"/>
</dbReference>
<keyword evidence="11" id="KW-1185">Reference proteome</keyword>
<comment type="similarity">
    <text evidence="3">Belongs to the CNOT11 family.</text>
</comment>
<dbReference type="GO" id="GO:0030014">
    <property type="term" value="C:CCR4-NOT complex"/>
    <property type="evidence" value="ECO:0007669"/>
    <property type="project" value="InterPro"/>
</dbReference>
<evidence type="ECO:0000256" key="4">
    <source>
        <dbReference type="ARBA" id="ARBA00014872"/>
    </source>
</evidence>
<dbReference type="GO" id="GO:0005737">
    <property type="term" value="C:cytoplasm"/>
    <property type="evidence" value="ECO:0007669"/>
    <property type="project" value="UniProtKB-SubCell"/>
</dbReference>
<dbReference type="GO" id="GO:0031047">
    <property type="term" value="P:regulatory ncRNA-mediated gene silencing"/>
    <property type="evidence" value="ECO:0007669"/>
    <property type="project" value="UniProtKB-KW"/>
</dbReference>
<keyword evidence="9" id="KW-0539">Nucleus</keyword>
<keyword evidence="5" id="KW-0963">Cytoplasm</keyword>
<sequence>MAMQLLTQGEAAVLLSLLLPSESRSLQAVHGEFERAFAPADRFRACCAAVLLLEDPTILRLPQRISAWFLLSLCDAGANSPSPFLCLIAKAASNTAAPPAERNFLLQLLSGPLPSEVLEATPRSTAYSCDCRLLCTADVAALGQQALAAGWVGG</sequence>
<name>A0A2J8AFX6_9CHLO</name>
<keyword evidence="6" id="KW-0805">Transcription regulation</keyword>
<protein>
    <recommendedName>
        <fullName evidence="4">CCR4-NOT transcription complex subunit 11</fullName>
    </recommendedName>
</protein>
<feature type="non-terminal residue" evidence="10">
    <location>
        <position position="154"/>
    </location>
</feature>
<organism evidence="10 11">
    <name type="scientific">Tetrabaena socialis</name>
    <dbReference type="NCBI Taxonomy" id="47790"/>
    <lineage>
        <taxon>Eukaryota</taxon>
        <taxon>Viridiplantae</taxon>
        <taxon>Chlorophyta</taxon>
        <taxon>core chlorophytes</taxon>
        <taxon>Chlorophyceae</taxon>
        <taxon>CS clade</taxon>
        <taxon>Chlamydomonadales</taxon>
        <taxon>Tetrabaenaceae</taxon>
        <taxon>Tetrabaena</taxon>
    </lineage>
</organism>
<accession>A0A2J8AFX6</accession>
<keyword evidence="8" id="KW-0804">Transcription</keyword>
<gene>
    <name evidence="10" type="ORF">TSOC_001833</name>
</gene>
<dbReference type="PANTHER" id="PTHR15975">
    <property type="entry name" value="CCR4-NOT TRANSCRIPTION COMPLEX SUBUNIT 11"/>
    <property type="match status" value="1"/>
</dbReference>
<evidence type="ECO:0000313" key="11">
    <source>
        <dbReference type="Proteomes" id="UP000236333"/>
    </source>
</evidence>
<proteinExistence type="inferred from homology"/>
<evidence type="ECO:0000256" key="9">
    <source>
        <dbReference type="ARBA" id="ARBA00023242"/>
    </source>
</evidence>
<comment type="subcellular location">
    <subcellularLocation>
        <location evidence="2">Cytoplasm</location>
    </subcellularLocation>
    <subcellularLocation>
        <location evidence="1">Nucleus</location>
    </subcellularLocation>
</comment>
<dbReference type="AlphaFoldDB" id="A0A2J8AFX6"/>
<dbReference type="OrthoDB" id="10265389at2759"/>
<evidence type="ECO:0000256" key="1">
    <source>
        <dbReference type="ARBA" id="ARBA00004123"/>
    </source>
</evidence>
<keyword evidence="7" id="KW-0943">RNA-mediated gene silencing</keyword>